<evidence type="ECO:0000256" key="4">
    <source>
        <dbReference type="ARBA" id="ARBA00023002"/>
    </source>
</evidence>
<reference evidence="5 6" key="1">
    <citation type="submission" date="2023-10" db="EMBL/GenBank/DDBJ databases">
        <title>Screening of Alkalihalobacillus lindianensis BZ-TG-R113 and Its Alleviation of Salt Stress on Rapeseed Growth.</title>
        <authorList>
            <person name="Zhao B."/>
            <person name="Guo T."/>
        </authorList>
    </citation>
    <scope>NUCLEOTIDE SEQUENCE [LARGE SCALE GENOMIC DNA]</scope>
    <source>
        <strain evidence="5 6">BZ-TG-R113</strain>
    </source>
</reference>
<keyword evidence="3" id="KW-0274">FAD</keyword>
<dbReference type="Pfam" id="PF13738">
    <property type="entry name" value="Pyr_redox_3"/>
    <property type="match status" value="1"/>
</dbReference>
<dbReference type="EC" id="1.14.13.-" evidence="5"/>
<sequence>MRILDVVVIGAGQAGLSLGYYLKRNKKKFILLDKHRNVGDSWKRRYDSLTLFTPRRYSSLPGLSLEGSQDGYPSKDEVAAYLKEYAKKFEIPIQLDTTVTLVSKEAENLYKVKTDNGEFITRNIVVATGPFQEPFTPTFSKSFSDGVNQLHSDEYRNKSQLVNGTTLIVGAGNSGYQIATELCDDFNIYLAEGNKNKNLPHKILNKSIFWWFDVLGLSKVTERHPVGKILKKNDPVIGKEHKPYIKAGKIKMKKRLKSGSHNVAIFEDGDNLPVNNIIWATGFVYSYPWLEVRGVIDSKGIPIQKRGVTKQKGFYFLGLPWMHTRGSALLTGVNKDAEYLSTIMG</sequence>
<dbReference type="InterPro" id="IPR050982">
    <property type="entry name" value="Auxin_biosynth/cation_transpt"/>
</dbReference>
<dbReference type="EMBL" id="JAWJBA010000001">
    <property type="protein sequence ID" value="MDV2684027.1"/>
    <property type="molecule type" value="Genomic_DNA"/>
</dbReference>
<organism evidence="5 6">
    <name type="scientific">Alkalihalophilus lindianensis</name>
    <dbReference type="NCBI Taxonomy" id="1630542"/>
    <lineage>
        <taxon>Bacteria</taxon>
        <taxon>Bacillati</taxon>
        <taxon>Bacillota</taxon>
        <taxon>Bacilli</taxon>
        <taxon>Bacillales</taxon>
        <taxon>Bacillaceae</taxon>
        <taxon>Alkalihalophilus</taxon>
    </lineage>
</organism>
<dbReference type="Proteomes" id="UP001287282">
    <property type="component" value="Unassembled WGS sequence"/>
</dbReference>
<protein>
    <submittedName>
        <fullName evidence="5">NAD(P)/FAD-dependent oxidoreductase</fullName>
        <ecNumber evidence="5">1.14.13.-</ecNumber>
    </submittedName>
</protein>
<dbReference type="SUPFAM" id="SSF51905">
    <property type="entry name" value="FAD/NAD(P)-binding domain"/>
    <property type="match status" value="2"/>
</dbReference>
<keyword evidence="6" id="KW-1185">Reference proteome</keyword>
<dbReference type="PRINTS" id="PR00469">
    <property type="entry name" value="PNDRDTASEII"/>
</dbReference>
<comment type="caution">
    <text evidence="5">The sequence shown here is derived from an EMBL/GenBank/DDBJ whole genome shotgun (WGS) entry which is preliminary data.</text>
</comment>
<dbReference type="Pfam" id="PF00743">
    <property type="entry name" value="FMO-like"/>
    <property type="match status" value="1"/>
</dbReference>
<evidence type="ECO:0000313" key="6">
    <source>
        <dbReference type="Proteomes" id="UP001287282"/>
    </source>
</evidence>
<comment type="similarity">
    <text evidence="1">Belongs to the FAD-binding monooxygenase family.</text>
</comment>
<proteinExistence type="inferred from homology"/>
<evidence type="ECO:0000256" key="1">
    <source>
        <dbReference type="ARBA" id="ARBA00010139"/>
    </source>
</evidence>
<evidence type="ECO:0000256" key="3">
    <source>
        <dbReference type="ARBA" id="ARBA00022827"/>
    </source>
</evidence>
<evidence type="ECO:0000256" key="2">
    <source>
        <dbReference type="ARBA" id="ARBA00022630"/>
    </source>
</evidence>
<dbReference type="InterPro" id="IPR020946">
    <property type="entry name" value="Flavin_mOase-like"/>
</dbReference>
<dbReference type="PANTHER" id="PTHR43539">
    <property type="entry name" value="FLAVIN-BINDING MONOOXYGENASE-LIKE PROTEIN (AFU_ORTHOLOGUE AFUA_4G09220)"/>
    <property type="match status" value="1"/>
</dbReference>
<evidence type="ECO:0000313" key="5">
    <source>
        <dbReference type="EMBL" id="MDV2684027.1"/>
    </source>
</evidence>
<dbReference type="RefSeq" id="WP_317121246.1">
    <property type="nucleotide sequence ID" value="NZ_JAWJBA010000001.1"/>
</dbReference>
<gene>
    <name evidence="5" type="ORF">RYX56_06530</name>
</gene>
<dbReference type="Gene3D" id="3.50.50.60">
    <property type="entry name" value="FAD/NAD(P)-binding domain"/>
    <property type="match status" value="1"/>
</dbReference>
<keyword evidence="4 5" id="KW-0560">Oxidoreductase</keyword>
<name>A0ABU3X810_9BACI</name>
<accession>A0ABU3X810</accession>
<dbReference type="PANTHER" id="PTHR43539:SF78">
    <property type="entry name" value="FLAVIN-CONTAINING MONOOXYGENASE"/>
    <property type="match status" value="1"/>
</dbReference>
<keyword evidence="2" id="KW-0285">Flavoprotein</keyword>
<dbReference type="InterPro" id="IPR036188">
    <property type="entry name" value="FAD/NAD-bd_sf"/>
</dbReference>
<dbReference type="GO" id="GO:0016491">
    <property type="term" value="F:oxidoreductase activity"/>
    <property type="evidence" value="ECO:0007669"/>
    <property type="project" value="UniProtKB-KW"/>
</dbReference>